<proteinExistence type="predicted"/>
<keyword evidence="2" id="KW-1185">Reference proteome</keyword>
<dbReference type="AlphaFoldDB" id="A0A391NUB5"/>
<dbReference type="Proteomes" id="UP000265618">
    <property type="component" value="Unassembled WGS sequence"/>
</dbReference>
<gene>
    <name evidence="1" type="ORF">KIPB_015442</name>
</gene>
<accession>A0A391NUB5</accession>
<feature type="non-terminal residue" evidence="1">
    <location>
        <position position="1"/>
    </location>
</feature>
<reference evidence="1 2" key="1">
    <citation type="journal article" date="2018" name="PLoS ONE">
        <title>The draft genome of Kipferlia bialata reveals reductive genome evolution in fornicate parasites.</title>
        <authorList>
            <person name="Tanifuji G."/>
            <person name="Takabayashi S."/>
            <person name="Kume K."/>
            <person name="Takagi M."/>
            <person name="Nakayama T."/>
            <person name="Kamikawa R."/>
            <person name="Inagaki Y."/>
            <person name="Hashimoto T."/>
        </authorList>
    </citation>
    <scope>NUCLEOTIDE SEQUENCE [LARGE SCALE GENOMIC DNA]</scope>
    <source>
        <strain evidence="1">NY0173</strain>
    </source>
</reference>
<dbReference type="EMBL" id="BDIP01008656">
    <property type="protein sequence ID" value="GCA64811.1"/>
    <property type="molecule type" value="Genomic_DNA"/>
</dbReference>
<name>A0A391NUB5_9EUKA</name>
<feature type="non-terminal residue" evidence="1">
    <location>
        <position position="233"/>
    </location>
</feature>
<evidence type="ECO:0000313" key="1">
    <source>
        <dbReference type="EMBL" id="GCA64811.1"/>
    </source>
</evidence>
<protein>
    <submittedName>
        <fullName evidence="1">Uncharacterized protein</fullName>
    </submittedName>
</protein>
<evidence type="ECO:0000313" key="2">
    <source>
        <dbReference type="Proteomes" id="UP000265618"/>
    </source>
</evidence>
<sequence>SLRMYEEEWTAFFSVDITLTVNGKERTNGLRFINLNEELAEAIEYAVLIALPDIESIRVIVHPSRHILRVALDPFEYPLIEKRPFSLLGADVPLEDGVQLVSCRFVPITERQEAHKTGVYLLTRSKRDDKTLIKDAEAAIRHARGGKSPKVTLTHVIDPGMKYNRFTCLRVNQSDDALHDLVSEHMITTPNGKRAFLVAPDRRPVFFNAIAPFKNSHDAEMAVRAYLADVLPE</sequence>
<comment type="caution">
    <text evidence="1">The sequence shown here is derived from an EMBL/GenBank/DDBJ whole genome shotgun (WGS) entry which is preliminary data.</text>
</comment>
<organism evidence="1 2">
    <name type="scientific">Kipferlia bialata</name>
    <dbReference type="NCBI Taxonomy" id="797122"/>
    <lineage>
        <taxon>Eukaryota</taxon>
        <taxon>Metamonada</taxon>
        <taxon>Carpediemonas-like organisms</taxon>
        <taxon>Kipferlia</taxon>
    </lineage>
</organism>